<dbReference type="Proteomes" id="UP000243819">
    <property type="component" value="Unassembled WGS sequence"/>
</dbReference>
<dbReference type="CDD" id="cd09278">
    <property type="entry name" value="RNase_HI_prokaryote_like"/>
    <property type="match status" value="1"/>
</dbReference>
<keyword evidence="6 11" id="KW-0540">Nuclease</keyword>
<comment type="similarity">
    <text evidence="3 11">Belongs to the RNase H family.</text>
</comment>
<feature type="binding site" evidence="11">
    <location>
        <position position="69"/>
    </location>
    <ligand>
        <name>Mg(2+)</name>
        <dbReference type="ChEBI" id="CHEBI:18420"/>
        <label>1</label>
    </ligand>
</feature>
<dbReference type="PANTHER" id="PTHR10642">
    <property type="entry name" value="RIBONUCLEASE H1"/>
    <property type="match status" value="1"/>
</dbReference>
<evidence type="ECO:0000256" key="4">
    <source>
        <dbReference type="ARBA" id="ARBA00011245"/>
    </source>
</evidence>
<dbReference type="Gene3D" id="3.30.420.10">
    <property type="entry name" value="Ribonuclease H-like superfamily/Ribonuclease H"/>
    <property type="match status" value="1"/>
</dbReference>
<comment type="subunit">
    <text evidence="4 11">Monomer.</text>
</comment>
<dbReference type="GO" id="GO:0005737">
    <property type="term" value="C:cytoplasm"/>
    <property type="evidence" value="ECO:0007669"/>
    <property type="project" value="UniProtKB-SubCell"/>
</dbReference>
<keyword evidence="7 11" id="KW-0479">Metal-binding</keyword>
<dbReference type="OrthoDB" id="7845843at2"/>
<sequence>MKKVYIYTDGACSGNPGPGGYGTILKYNEHVKELSEGYKLTTNNRMELLAVIKGFEALKEPCDVTVFSDSKYIVDAINQKWVYKWKNQGWMRNGKEKALNSDLWKRLLQLMEPHKTQFLWVKGHAGHPENERCDFLATEAIKKPHLLDDEEFMKERSKENSLF</sequence>
<dbReference type="EMBL" id="FOIF01000010">
    <property type="protein sequence ID" value="SES81823.1"/>
    <property type="molecule type" value="Genomic_DNA"/>
</dbReference>
<evidence type="ECO:0000256" key="10">
    <source>
        <dbReference type="ARBA" id="ARBA00022842"/>
    </source>
</evidence>
<dbReference type="SUPFAM" id="SSF53098">
    <property type="entry name" value="Ribonuclease H-like"/>
    <property type="match status" value="1"/>
</dbReference>
<dbReference type="NCBIfam" id="NF001236">
    <property type="entry name" value="PRK00203.1"/>
    <property type="match status" value="1"/>
</dbReference>
<feature type="binding site" evidence="11">
    <location>
        <position position="47"/>
    </location>
    <ligand>
        <name>Mg(2+)</name>
        <dbReference type="ChEBI" id="CHEBI:18420"/>
        <label>1</label>
    </ligand>
</feature>
<dbReference type="InterPro" id="IPR002156">
    <property type="entry name" value="RNaseH_domain"/>
</dbReference>
<comment type="catalytic activity">
    <reaction evidence="1 11">
        <text>Endonucleolytic cleavage to 5'-phosphomonoester.</text>
        <dbReference type="EC" id="3.1.26.4"/>
    </reaction>
</comment>
<dbReference type="InterPro" id="IPR050092">
    <property type="entry name" value="RNase_H"/>
</dbReference>
<protein>
    <recommendedName>
        <fullName evidence="5 11">Ribonuclease H</fullName>
        <shortName evidence="11">RNase H</shortName>
        <ecNumber evidence="5 11">3.1.26.4</ecNumber>
    </recommendedName>
</protein>
<evidence type="ECO:0000256" key="3">
    <source>
        <dbReference type="ARBA" id="ARBA00005300"/>
    </source>
</evidence>
<dbReference type="RefSeq" id="WP_091349539.1">
    <property type="nucleotide sequence ID" value="NZ_FOIF01000010.1"/>
</dbReference>
<dbReference type="GO" id="GO:0003676">
    <property type="term" value="F:nucleic acid binding"/>
    <property type="evidence" value="ECO:0007669"/>
    <property type="project" value="InterPro"/>
</dbReference>
<comment type="subcellular location">
    <subcellularLocation>
        <location evidence="11">Cytoplasm</location>
    </subcellularLocation>
</comment>
<dbReference type="PROSITE" id="PS50879">
    <property type="entry name" value="RNASE_H_1"/>
    <property type="match status" value="1"/>
</dbReference>
<evidence type="ECO:0000256" key="1">
    <source>
        <dbReference type="ARBA" id="ARBA00000077"/>
    </source>
</evidence>
<feature type="binding site" evidence="11">
    <location>
        <position position="9"/>
    </location>
    <ligand>
        <name>Mg(2+)</name>
        <dbReference type="ChEBI" id="CHEBI:18420"/>
        <label>1</label>
    </ligand>
</feature>
<dbReference type="FunFam" id="3.30.420.10:FF:000089">
    <property type="entry name" value="Ribonuclease H"/>
    <property type="match status" value="1"/>
</dbReference>
<dbReference type="Pfam" id="PF00075">
    <property type="entry name" value="RNase_H"/>
    <property type="match status" value="1"/>
</dbReference>
<accession>A0A1H9ZJG3</accession>
<dbReference type="HAMAP" id="MF_00042">
    <property type="entry name" value="RNase_H"/>
    <property type="match status" value="1"/>
</dbReference>
<reference evidence="14" key="1">
    <citation type="submission" date="2016-10" db="EMBL/GenBank/DDBJ databases">
        <authorList>
            <person name="Varghese N."/>
            <person name="Submissions S."/>
        </authorList>
    </citation>
    <scope>NUCLEOTIDE SEQUENCE [LARGE SCALE GENOMIC DNA]</scope>
    <source>
        <strain evidence="14">DSM 13577</strain>
    </source>
</reference>
<evidence type="ECO:0000256" key="9">
    <source>
        <dbReference type="ARBA" id="ARBA00022801"/>
    </source>
</evidence>
<name>A0A1H9ZJG3_9FIRM</name>
<dbReference type="GO" id="GO:0004523">
    <property type="term" value="F:RNA-DNA hybrid ribonuclease activity"/>
    <property type="evidence" value="ECO:0007669"/>
    <property type="project" value="UniProtKB-UniRule"/>
</dbReference>
<gene>
    <name evidence="11" type="primary">rnhA</name>
    <name evidence="13" type="ORF">SAMN03080614_10105</name>
</gene>
<evidence type="ECO:0000256" key="11">
    <source>
        <dbReference type="HAMAP-Rule" id="MF_00042"/>
    </source>
</evidence>
<dbReference type="PANTHER" id="PTHR10642:SF26">
    <property type="entry name" value="RIBONUCLEASE H1"/>
    <property type="match status" value="1"/>
</dbReference>
<dbReference type="InterPro" id="IPR022892">
    <property type="entry name" value="RNaseHI"/>
</dbReference>
<organism evidence="13 14">
    <name type="scientific">Anaerobranca gottschalkii DSM 13577</name>
    <dbReference type="NCBI Taxonomy" id="1120990"/>
    <lineage>
        <taxon>Bacteria</taxon>
        <taxon>Bacillati</taxon>
        <taxon>Bacillota</taxon>
        <taxon>Clostridia</taxon>
        <taxon>Eubacteriales</taxon>
        <taxon>Proteinivoracaceae</taxon>
        <taxon>Anaerobranca</taxon>
    </lineage>
</organism>
<keyword evidence="9 11" id="KW-0378">Hydrolase</keyword>
<dbReference type="GO" id="GO:0043137">
    <property type="term" value="P:DNA replication, removal of RNA primer"/>
    <property type="evidence" value="ECO:0007669"/>
    <property type="project" value="TreeGrafter"/>
</dbReference>
<evidence type="ECO:0000313" key="13">
    <source>
        <dbReference type="EMBL" id="SES81823.1"/>
    </source>
</evidence>
<evidence type="ECO:0000256" key="7">
    <source>
        <dbReference type="ARBA" id="ARBA00022723"/>
    </source>
</evidence>
<evidence type="ECO:0000259" key="12">
    <source>
        <dbReference type="PROSITE" id="PS50879"/>
    </source>
</evidence>
<dbReference type="AlphaFoldDB" id="A0A1H9ZJG3"/>
<feature type="domain" description="RNase H type-1" evidence="12">
    <location>
        <begin position="1"/>
        <end position="142"/>
    </location>
</feature>
<keyword evidence="11" id="KW-0963">Cytoplasm</keyword>
<proteinExistence type="inferred from homology"/>
<dbReference type="STRING" id="1120990.SAMN03080614_10105"/>
<evidence type="ECO:0000256" key="2">
    <source>
        <dbReference type="ARBA" id="ARBA00004065"/>
    </source>
</evidence>
<dbReference type="GO" id="GO:0000287">
    <property type="term" value="F:magnesium ion binding"/>
    <property type="evidence" value="ECO:0007669"/>
    <property type="project" value="UniProtKB-UniRule"/>
</dbReference>
<feature type="binding site" evidence="11">
    <location>
        <position position="9"/>
    </location>
    <ligand>
        <name>Mg(2+)</name>
        <dbReference type="ChEBI" id="CHEBI:18420"/>
        <label>2</label>
    </ligand>
</feature>
<dbReference type="InterPro" id="IPR036397">
    <property type="entry name" value="RNaseH_sf"/>
</dbReference>
<keyword evidence="10 11" id="KW-0460">Magnesium</keyword>
<evidence type="ECO:0000256" key="8">
    <source>
        <dbReference type="ARBA" id="ARBA00022759"/>
    </source>
</evidence>
<evidence type="ECO:0000256" key="5">
    <source>
        <dbReference type="ARBA" id="ARBA00012180"/>
    </source>
</evidence>
<comment type="function">
    <text evidence="2 11">Endonuclease that specifically degrades the RNA of RNA-DNA hybrids.</text>
</comment>
<feature type="binding site" evidence="11">
    <location>
        <position position="134"/>
    </location>
    <ligand>
        <name>Mg(2+)</name>
        <dbReference type="ChEBI" id="CHEBI:18420"/>
        <label>2</label>
    </ligand>
</feature>
<keyword evidence="14" id="KW-1185">Reference proteome</keyword>
<evidence type="ECO:0000256" key="6">
    <source>
        <dbReference type="ARBA" id="ARBA00022722"/>
    </source>
</evidence>
<dbReference type="InterPro" id="IPR012337">
    <property type="entry name" value="RNaseH-like_sf"/>
</dbReference>
<dbReference type="EC" id="3.1.26.4" evidence="5 11"/>
<comment type="cofactor">
    <cofactor evidence="11">
        <name>Mg(2+)</name>
        <dbReference type="ChEBI" id="CHEBI:18420"/>
    </cofactor>
    <text evidence="11">Binds 1 Mg(2+) ion per subunit. May bind a second metal ion at a regulatory site, or after substrate binding.</text>
</comment>
<keyword evidence="8 11" id="KW-0255">Endonuclease</keyword>
<evidence type="ECO:0000313" key="14">
    <source>
        <dbReference type="Proteomes" id="UP000243819"/>
    </source>
</evidence>